<dbReference type="PANTHER" id="PTHR28055:SF1">
    <property type="entry name" value="ALTERED INHERITANCE OF MITOCHONDRIA PROTEIN 41, MITOCHONDRIAL"/>
    <property type="match status" value="1"/>
</dbReference>
<dbReference type="EMBL" id="UINC01064007">
    <property type="protein sequence ID" value="SVB92240.1"/>
    <property type="molecule type" value="Genomic_DNA"/>
</dbReference>
<dbReference type="Gene3D" id="1.10.10.410">
    <property type="match status" value="1"/>
</dbReference>
<dbReference type="PANTHER" id="PTHR28055">
    <property type="entry name" value="ALTERED INHERITANCE OF MITOCHONDRIA PROTEIN 41, MITOCHONDRIAL"/>
    <property type="match status" value="1"/>
</dbReference>
<dbReference type="InterPro" id="IPR023168">
    <property type="entry name" value="GatB_Yqey_C_2"/>
</dbReference>
<dbReference type="Pfam" id="PF09424">
    <property type="entry name" value="YqeY"/>
    <property type="match status" value="1"/>
</dbReference>
<reference evidence="1" key="1">
    <citation type="submission" date="2018-05" db="EMBL/GenBank/DDBJ databases">
        <authorList>
            <person name="Lanie J.A."/>
            <person name="Ng W.-L."/>
            <person name="Kazmierczak K.M."/>
            <person name="Andrzejewski T.M."/>
            <person name="Davidsen T.M."/>
            <person name="Wayne K.J."/>
            <person name="Tettelin H."/>
            <person name="Glass J.I."/>
            <person name="Rusch D."/>
            <person name="Podicherti R."/>
            <person name="Tsui H.-C.T."/>
            <person name="Winkler M.E."/>
        </authorList>
    </citation>
    <scope>NUCLEOTIDE SEQUENCE</scope>
</reference>
<dbReference type="GO" id="GO:0016884">
    <property type="term" value="F:carbon-nitrogen ligase activity, with glutamine as amido-N-donor"/>
    <property type="evidence" value="ECO:0007669"/>
    <property type="project" value="InterPro"/>
</dbReference>
<accession>A0A382HY05</accession>
<dbReference type="InterPro" id="IPR003789">
    <property type="entry name" value="Asn/Gln_tRNA_amidoTrase-B-like"/>
</dbReference>
<gene>
    <name evidence="1" type="ORF">METZ01_LOCUS245094</name>
</gene>
<protein>
    <recommendedName>
        <fullName evidence="2">GatB/YqeY domain-containing protein</fullName>
    </recommendedName>
</protein>
<dbReference type="AlphaFoldDB" id="A0A382HY05"/>
<name>A0A382HY05_9ZZZZ</name>
<organism evidence="1">
    <name type="scientific">marine metagenome</name>
    <dbReference type="NCBI Taxonomy" id="408172"/>
    <lineage>
        <taxon>unclassified sequences</taxon>
        <taxon>metagenomes</taxon>
        <taxon>ecological metagenomes</taxon>
    </lineage>
</organism>
<dbReference type="InterPro" id="IPR042184">
    <property type="entry name" value="YqeY/Aim41_N"/>
</dbReference>
<evidence type="ECO:0000313" key="1">
    <source>
        <dbReference type="EMBL" id="SVB92240.1"/>
    </source>
</evidence>
<sequence>MSFIDTIKEDMYTAMKSGEKKTAGTLRTLLAKLKDQQINSGKKLSDQEGLNVIKTLVKQRRESIEMYEQANRPDLAEQEKIELNILESYLPQMMTEDETRSLVISVIEETGSIGMEDIGKVMPVVMQRGAGSVDGKTANMILRELLE</sequence>
<proteinExistence type="predicted"/>
<dbReference type="InterPro" id="IPR019004">
    <property type="entry name" value="YqeY/Aim41"/>
</dbReference>
<dbReference type="Gene3D" id="1.10.1510.10">
    <property type="entry name" value="Uncharacterised protein YqeY/AIM41 PF09424, N-terminal domain"/>
    <property type="match status" value="1"/>
</dbReference>
<dbReference type="SUPFAM" id="SSF89095">
    <property type="entry name" value="GatB/YqeY motif"/>
    <property type="match status" value="1"/>
</dbReference>
<evidence type="ECO:0008006" key="2">
    <source>
        <dbReference type="Google" id="ProtNLM"/>
    </source>
</evidence>